<keyword evidence="5" id="KW-0238">DNA-binding</keyword>
<dbReference type="PROSITE" id="PS50066">
    <property type="entry name" value="MADS_BOX_2"/>
    <property type="match status" value="1"/>
</dbReference>
<dbReference type="GO" id="GO:0003677">
    <property type="term" value="F:DNA binding"/>
    <property type="evidence" value="ECO:0007669"/>
    <property type="project" value="UniProtKB-KW"/>
</dbReference>
<dbReference type="InterPro" id="IPR038464">
    <property type="entry name" value="Ribosomal_eL38_sf"/>
</dbReference>
<dbReference type="GO" id="GO:0046983">
    <property type="term" value="F:protein dimerization activity"/>
    <property type="evidence" value="ECO:0007669"/>
    <property type="project" value="InterPro"/>
</dbReference>
<protein>
    <recommendedName>
        <fullName evidence="11">MADS-box domain-containing protein</fullName>
    </recommendedName>
</protein>
<evidence type="ECO:0000256" key="1">
    <source>
        <dbReference type="ARBA" id="ARBA00004123"/>
    </source>
</evidence>
<evidence type="ECO:0000256" key="8">
    <source>
        <dbReference type="ARBA" id="ARBA00023274"/>
    </source>
</evidence>
<comment type="subcellular location">
    <subcellularLocation>
        <location evidence="1">Nucleus</location>
    </subcellularLocation>
</comment>
<evidence type="ECO:0000256" key="3">
    <source>
        <dbReference type="ARBA" id="ARBA00022980"/>
    </source>
</evidence>
<feature type="domain" description="MADS-box" evidence="11">
    <location>
        <begin position="1"/>
        <end position="40"/>
    </location>
</feature>
<dbReference type="Gene3D" id="3.40.1810.10">
    <property type="entry name" value="Transcription factor, MADS-box"/>
    <property type="match status" value="1"/>
</dbReference>
<keyword evidence="8 9" id="KW-0687">Ribonucleoprotein</keyword>
<dbReference type="GO" id="GO:0005634">
    <property type="term" value="C:nucleus"/>
    <property type="evidence" value="ECO:0007669"/>
    <property type="project" value="UniProtKB-SubCell"/>
</dbReference>
<feature type="compositionally biased region" description="Low complexity" evidence="10">
    <location>
        <begin position="155"/>
        <end position="186"/>
    </location>
</feature>
<gene>
    <name evidence="12" type="ORF">SVIM_LOCUS494495</name>
</gene>
<accession>A0A6N2NG55</accession>
<dbReference type="AlphaFoldDB" id="A0A6N2NG55"/>
<evidence type="ECO:0000313" key="12">
    <source>
        <dbReference type="EMBL" id="VFU64532.1"/>
    </source>
</evidence>
<name>A0A6N2NG55_SALVM</name>
<evidence type="ECO:0000256" key="6">
    <source>
        <dbReference type="ARBA" id="ARBA00023163"/>
    </source>
</evidence>
<keyword evidence="4" id="KW-0805">Transcription regulation</keyword>
<dbReference type="GO" id="GO:0003735">
    <property type="term" value="F:structural constituent of ribosome"/>
    <property type="evidence" value="ECO:0007669"/>
    <property type="project" value="InterPro"/>
</dbReference>
<proteinExistence type="inferred from homology"/>
<dbReference type="InterPro" id="IPR036879">
    <property type="entry name" value="TF_MADSbox_sf"/>
</dbReference>
<dbReference type="PANTHER" id="PTHR10965:SF14">
    <property type="entry name" value="60S RIBOSOMAL PROTEIN L38"/>
    <property type="match status" value="1"/>
</dbReference>
<dbReference type="Pfam" id="PF01781">
    <property type="entry name" value="Ribosomal_L38e"/>
    <property type="match status" value="1"/>
</dbReference>
<keyword evidence="6" id="KW-0804">Transcription</keyword>
<evidence type="ECO:0000256" key="9">
    <source>
        <dbReference type="RuleBase" id="RU003445"/>
    </source>
</evidence>
<evidence type="ECO:0000256" key="10">
    <source>
        <dbReference type="SAM" id="MobiDB-lite"/>
    </source>
</evidence>
<reference evidence="12" key="1">
    <citation type="submission" date="2019-03" db="EMBL/GenBank/DDBJ databases">
        <authorList>
            <person name="Mank J."/>
            <person name="Almeida P."/>
        </authorList>
    </citation>
    <scope>NUCLEOTIDE SEQUENCE</scope>
    <source>
        <strain evidence="12">78183</strain>
    </source>
</reference>
<organism evidence="12">
    <name type="scientific">Salix viminalis</name>
    <name type="common">Common osier</name>
    <name type="synonym">Basket willow</name>
    <dbReference type="NCBI Taxonomy" id="40686"/>
    <lineage>
        <taxon>Eukaryota</taxon>
        <taxon>Viridiplantae</taxon>
        <taxon>Streptophyta</taxon>
        <taxon>Embryophyta</taxon>
        <taxon>Tracheophyta</taxon>
        <taxon>Spermatophyta</taxon>
        <taxon>Magnoliopsida</taxon>
        <taxon>eudicotyledons</taxon>
        <taxon>Gunneridae</taxon>
        <taxon>Pentapetalae</taxon>
        <taxon>rosids</taxon>
        <taxon>fabids</taxon>
        <taxon>Malpighiales</taxon>
        <taxon>Salicaceae</taxon>
        <taxon>Saliceae</taxon>
        <taxon>Salix</taxon>
    </lineage>
</organism>
<dbReference type="InterPro" id="IPR002675">
    <property type="entry name" value="Ribosomal_eL38"/>
</dbReference>
<dbReference type="EMBL" id="CAADRP010002262">
    <property type="protein sequence ID" value="VFU64532.1"/>
    <property type="molecule type" value="Genomic_DNA"/>
</dbReference>
<dbReference type="FunFam" id="3.30.720.90:FF:000001">
    <property type="entry name" value="60S ribosomal protein L38"/>
    <property type="match status" value="1"/>
</dbReference>
<feature type="region of interest" description="Disordered" evidence="10">
    <location>
        <begin position="237"/>
        <end position="257"/>
    </location>
</feature>
<dbReference type="Pfam" id="PF00319">
    <property type="entry name" value="SRF-TF"/>
    <property type="match status" value="1"/>
</dbReference>
<evidence type="ECO:0000256" key="5">
    <source>
        <dbReference type="ARBA" id="ARBA00023125"/>
    </source>
</evidence>
<dbReference type="SUPFAM" id="SSF55455">
    <property type="entry name" value="SRF-like"/>
    <property type="match status" value="1"/>
</dbReference>
<sequence>MAPITGNKGQEKSYRKRQATIEKKATELAILCDVPVCVIVKDNTDGRVSTVPQDRGQVVDILLSYKRRLQAELVVGNANSRAEKQDETWEPSFNNLPEENLMEFMKELEEKLEMVDEAIKRKEEITSKEKKGKGKRIHDESSKFGNKKSKGIVLDSKTNTSSSSADSDGIVLDSKTTNSSSSADSDGIVLDSKTINTSSSAYSDGIVLDSKTINSSSSADSGLDSLGNGTISNAGFPDGVSTPWKSTEGTLAGEIDRGSDVGASPALTVRPPKQIHEIKDFLLTARRKDARSVKIKRSRDVVKFKVRCSKYLYTLCVFDPEKADKLKQSLPPGLSVQDL</sequence>
<dbReference type="GO" id="GO:0022625">
    <property type="term" value="C:cytosolic large ribosomal subunit"/>
    <property type="evidence" value="ECO:0007669"/>
    <property type="project" value="TreeGrafter"/>
</dbReference>
<keyword evidence="3 9" id="KW-0689">Ribosomal protein</keyword>
<feature type="region of interest" description="Disordered" evidence="10">
    <location>
        <begin position="126"/>
        <end position="188"/>
    </location>
</feature>
<evidence type="ECO:0000259" key="11">
    <source>
        <dbReference type="PROSITE" id="PS50066"/>
    </source>
</evidence>
<dbReference type="Gene3D" id="3.30.720.90">
    <property type="match status" value="1"/>
</dbReference>
<dbReference type="GO" id="GO:0006412">
    <property type="term" value="P:translation"/>
    <property type="evidence" value="ECO:0007669"/>
    <property type="project" value="InterPro"/>
</dbReference>
<keyword evidence="7" id="KW-0539">Nucleus</keyword>
<dbReference type="InterPro" id="IPR002100">
    <property type="entry name" value="TF_MADSbox"/>
</dbReference>
<evidence type="ECO:0000256" key="7">
    <source>
        <dbReference type="ARBA" id="ARBA00023242"/>
    </source>
</evidence>
<dbReference type="PANTHER" id="PTHR10965">
    <property type="entry name" value="60S RIBOSOMAL PROTEIN L38"/>
    <property type="match status" value="1"/>
</dbReference>
<dbReference type="GO" id="GO:0022618">
    <property type="term" value="P:protein-RNA complex assembly"/>
    <property type="evidence" value="ECO:0007669"/>
    <property type="project" value="TreeGrafter"/>
</dbReference>
<evidence type="ECO:0000256" key="2">
    <source>
        <dbReference type="ARBA" id="ARBA00007803"/>
    </source>
</evidence>
<comment type="similarity">
    <text evidence="2 9">Belongs to the eukaryotic ribosomal protein eL38 family.</text>
</comment>
<evidence type="ECO:0000256" key="4">
    <source>
        <dbReference type="ARBA" id="ARBA00023015"/>
    </source>
</evidence>